<dbReference type="AlphaFoldDB" id="R7ZNG5"/>
<reference evidence="1 2" key="1">
    <citation type="submission" date="2013-02" db="EMBL/GenBank/DDBJ databases">
        <title>A novel strain isolated from Lonar lake, Maharashtra, India.</title>
        <authorList>
            <person name="Singh A."/>
        </authorList>
    </citation>
    <scope>NUCLEOTIDE SEQUENCE [LARGE SCALE GENOMIC DNA]</scope>
    <source>
        <strain evidence="1 2">AK24</strain>
    </source>
</reference>
<keyword evidence="2" id="KW-1185">Reference proteome</keyword>
<protein>
    <submittedName>
        <fullName evidence="1">Uncharacterized protein</fullName>
    </submittedName>
</protein>
<dbReference type="EMBL" id="AQHR01000101">
    <property type="protein sequence ID" value="EON75661.1"/>
    <property type="molecule type" value="Genomic_DNA"/>
</dbReference>
<evidence type="ECO:0000313" key="1">
    <source>
        <dbReference type="EMBL" id="EON75661.1"/>
    </source>
</evidence>
<dbReference type="Proteomes" id="UP000013909">
    <property type="component" value="Unassembled WGS sequence"/>
</dbReference>
<evidence type="ECO:0000313" key="2">
    <source>
        <dbReference type="Proteomes" id="UP000013909"/>
    </source>
</evidence>
<accession>R7ZNG5</accession>
<organism evidence="1 2">
    <name type="scientific">Lunatimonas lonarensis</name>
    <dbReference type="NCBI Taxonomy" id="1232681"/>
    <lineage>
        <taxon>Bacteria</taxon>
        <taxon>Pseudomonadati</taxon>
        <taxon>Bacteroidota</taxon>
        <taxon>Cytophagia</taxon>
        <taxon>Cytophagales</taxon>
        <taxon>Cyclobacteriaceae</taxon>
    </lineage>
</organism>
<sequence length="37" mass="4347">MEDMDKTEIPSYNHEKNKVYAVKYRGKCPNKKNQTSA</sequence>
<gene>
    <name evidence="1" type="ORF">ADIS_3881</name>
</gene>
<comment type="caution">
    <text evidence="1">The sequence shown here is derived from an EMBL/GenBank/DDBJ whole genome shotgun (WGS) entry which is preliminary data.</text>
</comment>
<proteinExistence type="predicted"/>
<name>R7ZNG5_9BACT</name>